<evidence type="ECO:0000313" key="2">
    <source>
        <dbReference type="EMBL" id="BBA93564.1"/>
    </source>
</evidence>
<feature type="transmembrane region" description="Helical" evidence="1">
    <location>
        <begin position="53"/>
        <end position="73"/>
    </location>
</feature>
<name>A0A2Z5TTQ6_9STRE</name>
<dbReference type="KEGG" id="srq:SR187_9820"/>
<evidence type="ECO:0000313" key="3">
    <source>
        <dbReference type="Proteomes" id="UP000269331"/>
    </source>
</evidence>
<evidence type="ECO:0000256" key="1">
    <source>
        <dbReference type="SAM" id="Phobius"/>
    </source>
</evidence>
<proteinExistence type="predicted"/>
<dbReference type="Proteomes" id="UP000269331">
    <property type="component" value="Chromosome"/>
</dbReference>
<keyword evidence="1" id="KW-0472">Membrane</keyword>
<dbReference type="EMBL" id="AP018400">
    <property type="protein sequence ID" value="BBA93564.1"/>
    <property type="molecule type" value="Genomic_DNA"/>
</dbReference>
<protein>
    <submittedName>
        <fullName evidence="2">Uncharacterized protein</fullName>
    </submittedName>
</protein>
<accession>A0A2Z5TTQ6</accession>
<keyword evidence="1" id="KW-1133">Transmembrane helix</keyword>
<organism evidence="2 3">
    <name type="scientific">Streptococcus ruminantium</name>
    <dbReference type="NCBI Taxonomy" id="1917441"/>
    <lineage>
        <taxon>Bacteria</taxon>
        <taxon>Bacillati</taxon>
        <taxon>Bacillota</taxon>
        <taxon>Bacilli</taxon>
        <taxon>Lactobacillales</taxon>
        <taxon>Streptococcaceae</taxon>
        <taxon>Streptococcus</taxon>
    </lineage>
</organism>
<dbReference type="RefSeq" id="WP_120172405.1">
    <property type="nucleotide sequence ID" value="NZ_AP018400.1"/>
</dbReference>
<gene>
    <name evidence="2" type="ORF">SR187_9820</name>
</gene>
<feature type="transmembrane region" description="Helical" evidence="1">
    <location>
        <begin position="182"/>
        <end position="201"/>
    </location>
</feature>
<keyword evidence="1" id="KW-0812">Transmembrane</keyword>
<reference evidence="2 3" key="1">
    <citation type="journal article" date="2018" name="Genome Biol. Evol.">
        <title>Complete Genome Sequence of Streptococcus ruminantium sp. nov. GUT-187T (=DSM 104980T =JCM 31869T), the Type Strain of S. ruminantium, and Comparison with Genome Sequences of Streptococcus suis Strains.</title>
        <authorList>
            <person name="Tohya M."/>
            <person name="Sekizaki T."/>
            <person name="Miyoshi-Akiyama T."/>
        </authorList>
    </citation>
    <scope>NUCLEOTIDE SEQUENCE [LARGE SCALE GENOMIC DNA]</scope>
    <source>
        <strain evidence="2 3">GUT187T</strain>
    </source>
</reference>
<feature type="transmembrane region" description="Helical" evidence="1">
    <location>
        <begin position="156"/>
        <end position="176"/>
    </location>
</feature>
<dbReference type="AlphaFoldDB" id="A0A2Z5TTQ6"/>
<sequence length="209" mass="24380">MSSILVKKYVNYRRLLLTLFLFVLVHVSGKYLLDTDFEISVLNYHLMGYRTFYTIGKYLFPYVYFLCAFVYRIDMTDQYFSLVFIRSKNKYRHIISISGFIFLASLIYWGAYLGIFYFISGRSSFAEVFVEYLTVECLTLQLSGLYFFLDRWIGHTHTAAVLTICYMGIISFQSSIADTVTSLGFSFVSGSIYLVLIFIHIQRKGVVRI</sequence>
<feature type="transmembrane region" description="Helical" evidence="1">
    <location>
        <begin position="94"/>
        <end position="120"/>
    </location>
</feature>
<dbReference type="GeneID" id="52230446"/>